<gene>
    <name evidence="2" type="ORF">Bhyg_06078</name>
</gene>
<evidence type="ECO:0000256" key="1">
    <source>
        <dbReference type="SAM" id="SignalP"/>
    </source>
</evidence>
<dbReference type="Gene3D" id="1.10.287.2250">
    <property type="match status" value="1"/>
</dbReference>
<reference evidence="2" key="1">
    <citation type="submission" date="2022-07" db="EMBL/GenBank/DDBJ databases">
        <authorList>
            <person name="Trinca V."/>
            <person name="Uliana J.V.C."/>
            <person name="Torres T.T."/>
            <person name="Ward R.J."/>
            <person name="Monesi N."/>
        </authorList>
    </citation>
    <scope>NUCLEOTIDE SEQUENCE</scope>
    <source>
        <strain evidence="2">HSMRA1968</strain>
        <tissue evidence="2">Whole embryos</tissue>
    </source>
</reference>
<name>A0A9Q0S231_9DIPT</name>
<sequence length="145" mass="17787">MQTITFALIFVLVSFGNADHHEIEKIREAYEKYKSHPTRFDKPEWVEEIKDFDAFQKRWNDAREYNDKYKTTEEAWAAHKQKEGLKYDSAEDEKRYGLFKPRWEEILDHNEKYARGEIYYPKWTDDILIHETDEEKKERLKMPVY</sequence>
<feature type="chain" id="PRO_5040181486" evidence="1">
    <location>
        <begin position="19"/>
        <end position="145"/>
    </location>
</feature>
<proteinExistence type="predicted"/>
<keyword evidence="1" id="KW-0732">Signal</keyword>
<accession>A0A9Q0S231</accession>
<dbReference type="AlphaFoldDB" id="A0A9Q0S231"/>
<evidence type="ECO:0000313" key="2">
    <source>
        <dbReference type="EMBL" id="KAJ6641143.1"/>
    </source>
</evidence>
<keyword evidence="3" id="KW-1185">Reference proteome</keyword>
<dbReference type="Proteomes" id="UP001151699">
    <property type="component" value="Chromosome B"/>
</dbReference>
<feature type="signal peptide" evidence="1">
    <location>
        <begin position="1"/>
        <end position="18"/>
    </location>
</feature>
<evidence type="ECO:0000313" key="3">
    <source>
        <dbReference type="Proteomes" id="UP001151699"/>
    </source>
</evidence>
<protein>
    <submittedName>
        <fullName evidence="2">Uncharacterized protein</fullName>
    </submittedName>
</protein>
<dbReference type="EMBL" id="WJQU01000002">
    <property type="protein sequence ID" value="KAJ6641143.1"/>
    <property type="molecule type" value="Genomic_DNA"/>
</dbReference>
<comment type="caution">
    <text evidence="2">The sequence shown here is derived from an EMBL/GenBank/DDBJ whole genome shotgun (WGS) entry which is preliminary data.</text>
</comment>
<organism evidence="2 3">
    <name type="scientific">Pseudolycoriella hygida</name>
    <dbReference type="NCBI Taxonomy" id="35572"/>
    <lineage>
        <taxon>Eukaryota</taxon>
        <taxon>Metazoa</taxon>
        <taxon>Ecdysozoa</taxon>
        <taxon>Arthropoda</taxon>
        <taxon>Hexapoda</taxon>
        <taxon>Insecta</taxon>
        <taxon>Pterygota</taxon>
        <taxon>Neoptera</taxon>
        <taxon>Endopterygota</taxon>
        <taxon>Diptera</taxon>
        <taxon>Nematocera</taxon>
        <taxon>Sciaroidea</taxon>
        <taxon>Sciaridae</taxon>
        <taxon>Pseudolycoriella</taxon>
    </lineage>
</organism>